<dbReference type="InterPro" id="IPR011112">
    <property type="entry name" value="Rho-like_N"/>
</dbReference>
<reference evidence="2" key="1">
    <citation type="journal article" date="2021" name="Proc. Natl. Acad. Sci. U.S.A.">
        <title>A Catalog of Tens of Thousands of Viruses from Human Metagenomes Reveals Hidden Associations with Chronic Diseases.</title>
        <authorList>
            <person name="Tisza M.J."/>
            <person name="Buck C.B."/>
        </authorList>
    </citation>
    <scope>NUCLEOTIDE SEQUENCE</scope>
    <source>
        <strain evidence="2">CtMne5</strain>
    </source>
</reference>
<organism evidence="2">
    <name type="scientific">Myoviridae sp. ctMne5</name>
    <dbReference type="NCBI Taxonomy" id="2825089"/>
    <lineage>
        <taxon>Viruses</taxon>
        <taxon>Duplodnaviria</taxon>
        <taxon>Heunggongvirae</taxon>
        <taxon>Uroviricota</taxon>
        <taxon>Caudoviricetes</taxon>
    </lineage>
</organism>
<dbReference type="Gene3D" id="1.10.720.10">
    <property type="match status" value="1"/>
</dbReference>
<dbReference type="EMBL" id="BK015967">
    <property type="protein sequence ID" value="DAF87743.1"/>
    <property type="molecule type" value="Genomic_DNA"/>
</dbReference>
<name>A0A8S5TZY5_9CAUD</name>
<dbReference type="Pfam" id="PF07498">
    <property type="entry name" value="Rho_N"/>
    <property type="match status" value="1"/>
</dbReference>
<keyword evidence="2" id="KW-0255">Endonuclease</keyword>
<dbReference type="GO" id="GO:0006353">
    <property type="term" value="P:DNA-templated transcription termination"/>
    <property type="evidence" value="ECO:0007669"/>
    <property type="project" value="InterPro"/>
</dbReference>
<protein>
    <submittedName>
        <fullName evidence="2">Dimeris T4 recombination endonuclease VII</fullName>
    </submittedName>
</protein>
<proteinExistence type="predicted"/>
<feature type="domain" description="Rho termination factor-like N-terminal" evidence="1">
    <location>
        <begin position="46"/>
        <end position="78"/>
    </location>
</feature>
<sequence length="79" mass="8927">MRLIRKNVEREADGAAVEKLLNDGFEPVESLPKETIQEPLEEKNVEEMTVEELKMLAKKRGFTGISSLSKQDLIDILKG</sequence>
<evidence type="ECO:0000259" key="1">
    <source>
        <dbReference type="Pfam" id="PF07498"/>
    </source>
</evidence>
<keyword evidence="2" id="KW-0540">Nuclease</keyword>
<evidence type="ECO:0000313" key="2">
    <source>
        <dbReference type="EMBL" id="DAF87743.1"/>
    </source>
</evidence>
<accession>A0A8S5TZY5</accession>
<dbReference type="GO" id="GO:0004519">
    <property type="term" value="F:endonuclease activity"/>
    <property type="evidence" value="ECO:0007669"/>
    <property type="project" value="UniProtKB-KW"/>
</dbReference>
<keyword evidence="2" id="KW-0378">Hydrolase</keyword>